<dbReference type="InterPro" id="IPR050090">
    <property type="entry name" value="Tyrosine_recombinase_XerCD"/>
</dbReference>
<evidence type="ECO:0000256" key="2">
    <source>
        <dbReference type="ARBA" id="ARBA00023172"/>
    </source>
</evidence>
<sequence length="370" mass="42602">MPVVFMTEKEWLDIGRKSGAVETCRKSAAFVEVYKKWFVMKMRTVKPQTLDRIECTYNRYYKDTEFEIRQLHEIDTSYLCEYMGAMLLHLGQITQKEYKRLYQILNNVLVYAHDLNMSGAQVIDWGTVKRYVPVQCIVSSNTADRVVTDKTILYLEDKVLDNKVYYLKQSACICLVLNFYLGLRVGELASLQWSDIDYINGVVHVHTTETKAYTRDASGERDSCMRYAISDTTKTIEGIRDVPLTYKSVQLLQELSRHHGVMGYTSPYLAYDGTDTALVRSLDRTLRRLCRLCEILPFSTHLIRKTFASRLHDAGMSTRMISDLLGHREISTTERYYILGCQDEIDRARTAMNTAFGIDSDQCSNVECAG</sequence>
<evidence type="ECO:0000259" key="3">
    <source>
        <dbReference type="PROSITE" id="PS51898"/>
    </source>
</evidence>
<dbReference type="GO" id="GO:0006310">
    <property type="term" value="P:DNA recombination"/>
    <property type="evidence" value="ECO:0007669"/>
    <property type="project" value="UniProtKB-KW"/>
</dbReference>
<dbReference type="Proteomes" id="UP000515789">
    <property type="component" value="Chromosome"/>
</dbReference>
<dbReference type="PROSITE" id="PS51898">
    <property type="entry name" value="TYR_RECOMBINASE"/>
    <property type="match status" value="1"/>
</dbReference>
<name>A0A7G5N0W7_9FIRM</name>
<feature type="domain" description="Tyr recombinase" evidence="3">
    <location>
        <begin position="147"/>
        <end position="352"/>
    </location>
</feature>
<organism evidence="4 5">
    <name type="scientific">Blautia producta</name>
    <dbReference type="NCBI Taxonomy" id="33035"/>
    <lineage>
        <taxon>Bacteria</taxon>
        <taxon>Bacillati</taxon>
        <taxon>Bacillota</taxon>
        <taxon>Clostridia</taxon>
        <taxon>Lachnospirales</taxon>
        <taxon>Lachnospiraceae</taxon>
        <taxon>Blautia</taxon>
    </lineage>
</organism>
<dbReference type="AlphaFoldDB" id="A0A7G5N0W7"/>
<dbReference type="CDD" id="cd01189">
    <property type="entry name" value="INT_ICEBs1_C_like"/>
    <property type="match status" value="1"/>
</dbReference>
<gene>
    <name evidence="4" type="ORF">E5259_24575</name>
</gene>
<dbReference type="GO" id="GO:0003677">
    <property type="term" value="F:DNA binding"/>
    <property type="evidence" value="ECO:0007669"/>
    <property type="project" value="UniProtKB-KW"/>
</dbReference>
<evidence type="ECO:0000313" key="4">
    <source>
        <dbReference type="EMBL" id="QMW80510.1"/>
    </source>
</evidence>
<dbReference type="Gene3D" id="1.10.150.130">
    <property type="match status" value="1"/>
</dbReference>
<accession>A0A7G5N0W7</accession>
<dbReference type="InterPro" id="IPR013762">
    <property type="entry name" value="Integrase-like_cat_sf"/>
</dbReference>
<dbReference type="PANTHER" id="PTHR30349">
    <property type="entry name" value="PHAGE INTEGRASE-RELATED"/>
    <property type="match status" value="1"/>
</dbReference>
<keyword evidence="2" id="KW-0233">DNA recombination</keyword>
<dbReference type="InterPro" id="IPR002104">
    <property type="entry name" value="Integrase_catalytic"/>
</dbReference>
<dbReference type="Pfam" id="PF00589">
    <property type="entry name" value="Phage_integrase"/>
    <property type="match status" value="1"/>
</dbReference>
<dbReference type="Gene3D" id="1.10.443.10">
    <property type="entry name" value="Intergrase catalytic core"/>
    <property type="match status" value="1"/>
</dbReference>
<reference evidence="4 5" key="1">
    <citation type="submission" date="2019-04" db="EMBL/GenBank/DDBJ databases">
        <authorList>
            <person name="Schori C."/>
            <person name="Ahrens C."/>
        </authorList>
    </citation>
    <scope>NUCLEOTIDE SEQUENCE [LARGE SCALE GENOMIC DNA]</scope>
    <source>
        <strain evidence="4 5">DSM 2950</strain>
    </source>
</reference>
<proteinExistence type="predicted"/>
<keyword evidence="1" id="KW-0238">DNA-binding</keyword>
<dbReference type="InterPro" id="IPR011010">
    <property type="entry name" value="DNA_brk_join_enz"/>
</dbReference>
<dbReference type="EMBL" id="CP039126">
    <property type="protein sequence ID" value="QMW80510.1"/>
    <property type="molecule type" value="Genomic_DNA"/>
</dbReference>
<protein>
    <submittedName>
        <fullName evidence="4">Site-specific integrase</fullName>
    </submittedName>
</protein>
<dbReference type="SUPFAM" id="SSF56349">
    <property type="entry name" value="DNA breaking-rejoining enzymes"/>
    <property type="match status" value="1"/>
</dbReference>
<evidence type="ECO:0000313" key="5">
    <source>
        <dbReference type="Proteomes" id="UP000515789"/>
    </source>
</evidence>
<dbReference type="InterPro" id="IPR010998">
    <property type="entry name" value="Integrase_recombinase_N"/>
</dbReference>
<evidence type="ECO:0000256" key="1">
    <source>
        <dbReference type="ARBA" id="ARBA00023125"/>
    </source>
</evidence>
<dbReference type="GO" id="GO:0015074">
    <property type="term" value="P:DNA integration"/>
    <property type="evidence" value="ECO:0007669"/>
    <property type="project" value="InterPro"/>
</dbReference>